<evidence type="ECO:0000313" key="6">
    <source>
        <dbReference type="Proteomes" id="UP000238801"/>
    </source>
</evidence>
<accession>A0A2T0X237</accession>
<comment type="subcellular location">
    <subcellularLocation>
        <location evidence="1">Cell inner membrane</location>
        <topology evidence="1">Multi-pass membrane protein</topology>
    </subcellularLocation>
</comment>
<evidence type="ECO:0000313" key="5">
    <source>
        <dbReference type="EMBL" id="PRY93016.1"/>
    </source>
</evidence>
<reference evidence="5 6" key="1">
    <citation type="submission" date="2018-03" db="EMBL/GenBank/DDBJ databases">
        <title>Genomic Encyclopedia of Archaeal and Bacterial Type Strains, Phase II (KMG-II): from individual species to whole genera.</title>
        <authorList>
            <person name="Goeker M."/>
        </authorList>
    </citation>
    <scope>NUCLEOTIDE SEQUENCE [LARGE SCALE GENOMIC DNA]</scope>
    <source>
        <strain evidence="5 6">DSM 29318</strain>
    </source>
</reference>
<gene>
    <name evidence="5" type="ORF">BCF33_1881</name>
</gene>
<dbReference type="RefSeq" id="WP_106160652.1">
    <property type="nucleotide sequence ID" value="NZ_PVTT01000002.1"/>
</dbReference>
<comment type="similarity">
    <text evidence="2">Belongs to the ABC-2 integral membrane protein family.</text>
</comment>
<protein>
    <submittedName>
        <fullName evidence="5">ABC-type polysaccharide/polyol phosphate export permease</fullName>
    </submittedName>
</protein>
<dbReference type="PANTHER" id="PTHR30413">
    <property type="entry name" value="INNER MEMBRANE TRANSPORT PERMEASE"/>
    <property type="match status" value="1"/>
</dbReference>
<name>A0A2T0X237_9RHOB</name>
<dbReference type="PANTHER" id="PTHR30413:SF8">
    <property type="entry name" value="TRANSPORT PERMEASE PROTEIN"/>
    <property type="match status" value="1"/>
</dbReference>
<evidence type="ECO:0000256" key="2">
    <source>
        <dbReference type="ARBA" id="ARBA00007783"/>
    </source>
</evidence>
<feature type="transmembrane region" description="Helical" evidence="4">
    <location>
        <begin position="38"/>
        <end position="61"/>
    </location>
</feature>
<evidence type="ECO:0000256" key="1">
    <source>
        <dbReference type="ARBA" id="ARBA00004429"/>
    </source>
</evidence>
<feature type="transmembrane region" description="Helical" evidence="4">
    <location>
        <begin position="243"/>
        <end position="260"/>
    </location>
</feature>
<keyword evidence="4" id="KW-0472">Membrane</keyword>
<organism evidence="5 6">
    <name type="scientific">Hasllibacter halocynthiae</name>
    <dbReference type="NCBI Taxonomy" id="595589"/>
    <lineage>
        <taxon>Bacteria</taxon>
        <taxon>Pseudomonadati</taxon>
        <taxon>Pseudomonadota</taxon>
        <taxon>Alphaproteobacteria</taxon>
        <taxon>Rhodobacterales</taxon>
        <taxon>Roseobacteraceae</taxon>
        <taxon>Hasllibacter</taxon>
    </lineage>
</organism>
<dbReference type="AlphaFoldDB" id="A0A2T0X237"/>
<sequence length="274" mass="30411">MWDHRRRSRSSAASALRLAELVYHGAVRSVRQSSRTPIWGLLQDVMQAVLLVAVFYFMFEILGTRKFAIRGDFLVYVMTGIFMFLVFNKSLAATASAEGPASAMMQHAPMNTVVALGSAALASLYKNALAVFLMLGIYHLAIRPVEIDQPAGVLGMFVLCWFVGSAVGVLFYAITPWAPGMLGMVRQFYTRANMITSGKMFVANSLPPALLAFFDWNPLFHVIDQTRGFAFVNYNPHFSSVSYPFWVGMVCLTIGLMAEFTTRRSVSLSWTAGR</sequence>
<proteinExistence type="inferred from homology"/>
<feature type="transmembrane region" description="Helical" evidence="4">
    <location>
        <begin position="113"/>
        <end position="141"/>
    </location>
</feature>
<keyword evidence="4" id="KW-0812">Transmembrane</keyword>
<feature type="transmembrane region" description="Helical" evidence="4">
    <location>
        <begin position="73"/>
        <end position="93"/>
    </location>
</feature>
<dbReference type="GO" id="GO:0005886">
    <property type="term" value="C:plasma membrane"/>
    <property type="evidence" value="ECO:0007669"/>
    <property type="project" value="UniProtKB-SubCell"/>
</dbReference>
<keyword evidence="4" id="KW-1133">Transmembrane helix</keyword>
<comment type="caution">
    <text evidence="5">The sequence shown here is derived from an EMBL/GenBank/DDBJ whole genome shotgun (WGS) entry which is preliminary data.</text>
</comment>
<evidence type="ECO:0000256" key="4">
    <source>
        <dbReference type="SAM" id="Phobius"/>
    </source>
</evidence>
<keyword evidence="3" id="KW-0813">Transport</keyword>
<evidence type="ECO:0000256" key="3">
    <source>
        <dbReference type="ARBA" id="ARBA00022448"/>
    </source>
</evidence>
<dbReference type="GO" id="GO:0015920">
    <property type="term" value="P:lipopolysaccharide transport"/>
    <property type="evidence" value="ECO:0007669"/>
    <property type="project" value="TreeGrafter"/>
</dbReference>
<dbReference type="Proteomes" id="UP000238801">
    <property type="component" value="Unassembled WGS sequence"/>
</dbReference>
<dbReference type="EMBL" id="PVTT01000002">
    <property type="protein sequence ID" value="PRY93016.1"/>
    <property type="molecule type" value="Genomic_DNA"/>
</dbReference>
<feature type="transmembrane region" description="Helical" evidence="4">
    <location>
        <begin position="153"/>
        <end position="174"/>
    </location>
</feature>
<keyword evidence="6" id="KW-1185">Reference proteome</keyword>
<dbReference type="OrthoDB" id="7835223at2"/>